<reference evidence="1 2" key="1">
    <citation type="submission" date="2019-02" db="EMBL/GenBank/DDBJ databases">
        <title>Sequencing the genomes of 1000 actinobacteria strains.</title>
        <authorList>
            <person name="Klenk H.-P."/>
        </authorList>
    </citation>
    <scope>NUCLEOTIDE SEQUENCE [LARGE SCALE GENOMIC DNA]</scope>
    <source>
        <strain evidence="1 2">DSM 45779</strain>
    </source>
</reference>
<dbReference type="GO" id="GO:0008168">
    <property type="term" value="F:methyltransferase activity"/>
    <property type="evidence" value="ECO:0007669"/>
    <property type="project" value="UniProtKB-KW"/>
</dbReference>
<dbReference type="NCBIfam" id="TIGR04371">
    <property type="entry name" value="methyltran_NanM"/>
    <property type="match status" value="1"/>
</dbReference>
<keyword evidence="2" id="KW-1185">Reference proteome</keyword>
<sequence>MDPRALLELMLSDLDGAQELYKPTNFWQTGLEQVVKDLREHGFTDFRRHPSATFFYAPRYAPVAKPAVALSRLAALAGANGKLIKDRLDQVPVARGHHGTVRALDLPDAAPRIAGMSESAVGSPTEQLTFDGQRHSRSSLNYLRGLVMLKRAVPDLRIDTVLEIGGGYGTLGEILVPQNPGLRYIDIDIPPVAAVATYYLQQVLGTDQVLDYGATRDAEKIEIDQITQRAAVLCSWQLPKLVGSVDLFANFISFQEMEPDVVANYARLVSGLGARYLLLRNSPVGKPNVREPMLRERYLESFPEYELVASDCGLYGQDSEGTLSEVMVFVRR</sequence>
<evidence type="ECO:0000313" key="1">
    <source>
        <dbReference type="EMBL" id="RZT83355.1"/>
    </source>
</evidence>
<gene>
    <name evidence="1" type="ORF">EV383_0156</name>
</gene>
<dbReference type="RefSeq" id="WP_130288118.1">
    <property type="nucleotide sequence ID" value="NZ_SHKL01000001.1"/>
</dbReference>
<dbReference type="GO" id="GO:0032259">
    <property type="term" value="P:methylation"/>
    <property type="evidence" value="ECO:0007669"/>
    <property type="project" value="UniProtKB-KW"/>
</dbReference>
<evidence type="ECO:0000313" key="2">
    <source>
        <dbReference type="Proteomes" id="UP000291591"/>
    </source>
</evidence>
<organism evidence="1 2">
    <name type="scientific">Pseudonocardia sediminis</name>
    <dbReference type="NCBI Taxonomy" id="1397368"/>
    <lineage>
        <taxon>Bacteria</taxon>
        <taxon>Bacillati</taxon>
        <taxon>Actinomycetota</taxon>
        <taxon>Actinomycetes</taxon>
        <taxon>Pseudonocardiales</taxon>
        <taxon>Pseudonocardiaceae</taxon>
        <taxon>Pseudonocardia</taxon>
    </lineage>
</organism>
<dbReference type="AlphaFoldDB" id="A0A4Q7UP49"/>
<protein>
    <submittedName>
        <fullName evidence="1">Putative sugar O-methyltransferase</fullName>
    </submittedName>
</protein>
<accession>A0A4Q7UP49</accession>
<proteinExistence type="predicted"/>
<name>A0A4Q7UP49_PSEST</name>
<dbReference type="EMBL" id="SHKL01000001">
    <property type="protein sequence ID" value="RZT83355.1"/>
    <property type="molecule type" value="Genomic_DNA"/>
</dbReference>
<comment type="caution">
    <text evidence="1">The sequence shown here is derived from an EMBL/GenBank/DDBJ whole genome shotgun (WGS) entry which is preliminary data.</text>
</comment>
<dbReference type="Proteomes" id="UP000291591">
    <property type="component" value="Unassembled WGS sequence"/>
</dbReference>
<dbReference type="OrthoDB" id="339886at2"/>
<dbReference type="SUPFAM" id="SSF53335">
    <property type="entry name" value="S-adenosyl-L-methionine-dependent methyltransferases"/>
    <property type="match status" value="1"/>
</dbReference>
<dbReference type="InterPro" id="IPR029063">
    <property type="entry name" value="SAM-dependent_MTases_sf"/>
</dbReference>
<dbReference type="Gene3D" id="3.40.50.150">
    <property type="entry name" value="Vaccinia Virus protein VP39"/>
    <property type="match status" value="1"/>
</dbReference>
<keyword evidence="1" id="KW-0808">Transferase</keyword>
<dbReference type="InterPro" id="IPR030807">
    <property type="entry name" value="Methyltran_NanM"/>
</dbReference>
<keyword evidence="1" id="KW-0489">Methyltransferase</keyword>